<dbReference type="AlphaFoldDB" id="A0A120MK79"/>
<dbReference type="Proteomes" id="UP000184204">
    <property type="component" value="Unassembled WGS sequence"/>
</dbReference>
<accession>A0A120MK79</accession>
<sequence>MARWAKVDFKQLTKLRDEVNKFHGEEFPKFQEKMEREMATRLVLKALKRTPTDPKDSPGIRAGWSIGDVRYEGGSYSIEVYNSCIYANSVEWGYLAKDGRTLIPGRFMLHLSEEELRQDADKVIEEKLMEVLRRGFP</sequence>
<reference evidence="3" key="2">
    <citation type="submission" date="2016-01" db="EMBL/GenBank/DDBJ databases">
        <authorList>
            <person name="Poehlein A."/>
            <person name="Schlien K."/>
            <person name="Gottschalk G."/>
            <person name="Buckel W."/>
            <person name="Daniel R."/>
        </authorList>
    </citation>
    <scope>NUCLEOTIDE SEQUENCE [LARGE SCALE GENOMIC DNA]</scope>
    <source>
        <strain evidence="3">X2</strain>
    </source>
</reference>
<dbReference type="KEGG" id="cpro:CPRO_08510"/>
<reference evidence="4" key="3">
    <citation type="submission" date="2016-11" db="EMBL/GenBank/DDBJ databases">
        <authorList>
            <person name="Jaros S."/>
            <person name="Januszkiewicz K."/>
            <person name="Wedrychowicz H."/>
        </authorList>
    </citation>
    <scope>NUCLEOTIDE SEQUENCE [LARGE SCALE GENOMIC DNA]</scope>
    <source>
        <strain evidence="4">DSM 1682</strain>
    </source>
</reference>
<keyword evidence="3" id="KW-1185">Reference proteome</keyword>
<evidence type="ECO:0000313" key="1">
    <source>
        <dbReference type="EMBL" id="AMJ40451.1"/>
    </source>
</evidence>
<evidence type="ECO:0000313" key="2">
    <source>
        <dbReference type="EMBL" id="SHE41738.1"/>
    </source>
</evidence>
<dbReference type="OrthoDB" id="1850874at2"/>
<dbReference type="EMBL" id="CP014223">
    <property type="protein sequence ID" value="AMJ40451.1"/>
    <property type="molecule type" value="Genomic_DNA"/>
</dbReference>
<evidence type="ECO:0000313" key="4">
    <source>
        <dbReference type="Proteomes" id="UP000184204"/>
    </source>
</evidence>
<proteinExistence type="predicted"/>
<dbReference type="InterPro" id="IPR010064">
    <property type="entry name" value="HK97-gp10_tail"/>
</dbReference>
<gene>
    <name evidence="1" type="ORF">CPRO_08510</name>
    <name evidence="2" type="ORF">SAMN02745151_00632</name>
</gene>
<organism evidence="2 4">
    <name type="scientific">Anaerotignum propionicum DSM 1682</name>
    <dbReference type="NCBI Taxonomy" id="991789"/>
    <lineage>
        <taxon>Bacteria</taxon>
        <taxon>Bacillati</taxon>
        <taxon>Bacillota</taxon>
        <taxon>Clostridia</taxon>
        <taxon>Lachnospirales</taxon>
        <taxon>Anaerotignaceae</taxon>
        <taxon>Anaerotignum</taxon>
    </lineage>
</organism>
<dbReference type="EMBL" id="FQUA01000002">
    <property type="protein sequence ID" value="SHE41738.1"/>
    <property type="molecule type" value="Genomic_DNA"/>
</dbReference>
<protein>
    <submittedName>
        <fullName evidence="2">Bacteriophage HK97-gp10, putative tail-component</fullName>
    </submittedName>
</protein>
<dbReference type="Pfam" id="PF04883">
    <property type="entry name" value="HK97-gp10_like"/>
    <property type="match status" value="1"/>
</dbReference>
<dbReference type="Proteomes" id="UP000068026">
    <property type="component" value="Chromosome"/>
</dbReference>
<reference evidence="1 3" key="1">
    <citation type="journal article" date="2016" name="Genome Announc.">
        <title>Complete Genome Sequence of the Amino Acid-Fermenting Clostridium propionicum X2 (DSM 1682).</title>
        <authorList>
            <person name="Poehlein A."/>
            <person name="Schlien K."/>
            <person name="Chowdhury N.P."/>
            <person name="Gottschalk G."/>
            <person name="Buckel W."/>
            <person name="Daniel R."/>
        </authorList>
    </citation>
    <scope>NUCLEOTIDE SEQUENCE [LARGE SCALE GENOMIC DNA]</scope>
    <source>
        <strain evidence="1 3">X2</strain>
    </source>
</reference>
<evidence type="ECO:0000313" key="3">
    <source>
        <dbReference type="Proteomes" id="UP000068026"/>
    </source>
</evidence>
<reference evidence="2" key="4">
    <citation type="submission" date="2016-11" db="EMBL/GenBank/DDBJ databases">
        <authorList>
            <person name="Varghese N."/>
            <person name="Submissions S."/>
        </authorList>
    </citation>
    <scope>NUCLEOTIDE SEQUENCE</scope>
    <source>
        <strain evidence="2">DSM 1682</strain>
    </source>
</reference>
<name>A0A120MK79_ANAPI</name>
<dbReference type="RefSeq" id="WP_066048139.1">
    <property type="nucleotide sequence ID" value="NZ_CP014223.1"/>
</dbReference>